<accession>A0ABQ4NIL0</accession>
<dbReference type="Pfam" id="PF04264">
    <property type="entry name" value="YceI"/>
    <property type="match status" value="1"/>
</dbReference>
<dbReference type="EMBL" id="BPFH01000001">
    <property type="protein sequence ID" value="GIT94258.1"/>
    <property type="molecule type" value="Genomic_DNA"/>
</dbReference>
<evidence type="ECO:0000259" key="1">
    <source>
        <dbReference type="SMART" id="SM00867"/>
    </source>
</evidence>
<dbReference type="Proteomes" id="UP000786693">
    <property type="component" value="Unassembled WGS sequence"/>
</dbReference>
<feature type="domain" description="Lipid/polyisoprenoid-binding YceI-like" evidence="1">
    <location>
        <begin position="23"/>
        <end position="195"/>
    </location>
</feature>
<dbReference type="SUPFAM" id="SSF101874">
    <property type="entry name" value="YceI-like"/>
    <property type="match status" value="1"/>
</dbReference>
<evidence type="ECO:0000313" key="3">
    <source>
        <dbReference type="Proteomes" id="UP000786693"/>
    </source>
</evidence>
<dbReference type="PANTHER" id="PTHR34406:SF1">
    <property type="entry name" value="PROTEIN YCEI"/>
    <property type="match status" value="1"/>
</dbReference>
<name>A0ABQ4NIL0_9RHOB</name>
<proteinExistence type="predicted"/>
<dbReference type="PANTHER" id="PTHR34406">
    <property type="entry name" value="PROTEIN YCEI"/>
    <property type="match status" value="1"/>
</dbReference>
<reference evidence="2 3" key="1">
    <citation type="submission" date="2021-05" db="EMBL/GenBank/DDBJ databases">
        <title>Bacteria Genome sequencing.</title>
        <authorList>
            <person name="Takabe Y."/>
            <person name="Nakajima Y."/>
            <person name="Suzuki S."/>
            <person name="Shiozaki T."/>
        </authorList>
    </citation>
    <scope>NUCLEOTIDE SEQUENCE [LARGE SCALE GENOMIC DNA]</scope>
    <source>
        <strain evidence="2 3">AI_62</strain>
    </source>
</reference>
<dbReference type="SMART" id="SM00867">
    <property type="entry name" value="YceI"/>
    <property type="match status" value="1"/>
</dbReference>
<gene>
    <name evidence="2" type="ORF">JANAI62_08810</name>
</gene>
<dbReference type="InterPro" id="IPR036761">
    <property type="entry name" value="TTHA0802/YceI-like_sf"/>
</dbReference>
<evidence type="ECO:0000313" key="2">
    <source>
        <dbReference type="EMBL" id="GIT94258.1"/>
    </source>
</evidence>
<protein>
    <recommendedName>
        <fullName evidence="1">Lipid/polyisoprenoid-binding YceI-like domain-containing protein</fullName>
    </recommendedName>
</protein>
<dbReference type="InterPro" id="IPR007372">
    <property type="entry name" value="Lipid/polyisoprenoid-bd_YceI"/>
</dbReference>
<keyword evidence="3" id="KW-1185">Reference proteome</keyword>
<dbReference type="RefSeq" id="WP_220747739.1">
    <property type="nucleotide sequence ID" value="NZ_BPFH01000001.1"/>
</dbReference>
<organism evidence="2 3">
    <name type="scientific">Jannaschia pagri</name>
    <dbReference type="NCBI Taxonomy" id="2829797"/>
    <lineage>
        <taxon>Bacteria</taxon>
        <taxon>Pseudomonadati</taxon>
        <taxon>Pseudomonadota</taxon>
        <taxon>Alphaproteobacteria</taxon>
        <taxon>Rhodobacterales</taxon>
        <taxon>Roseobacteraceae</taxon>
        <taxon>Jannaschia</taxon>
    </lineage>
</organism>
<sequence>MLYRLLTPTLMVLATPLAAEPREWTLDLGHAHIGWEVDHLDLARTVGRFDRFGGTFLIDEQAPENSRITVTVDAASVNSNHEGRDTHIRNADYLNVGLFPEVTFVSDQITMTSDTTGQMGGTLTMLGVTAPIVLDFTLKADRAYPEYIPNYDEIRTASFEATGTITRTDFGMDFIAFPGSPTGLEIDLDVHVDLVDCSAIPAASADTNVPCNWGYVEGFAGPNEG</sequence>
<comment type="caution">
    <text evidence="2">The sequence shown here is derived from an EMBL/GenBank/DDBJ whole genome shotgun (WGS) entry which is preliminary data.</text>
</comment>
<dbReference type="Gene3D" id="2.40.128.110">
    <property type="entry name" value="Lipid/polyisoprenoid-binding, YceI-like"/>
    <property type="match status" value="1"/>
</dbReference>